<dbReference type="Pfam" id="PF14390">
    <property type="entry name" value="DUF4420"/>
    <property type="match status" value="1"/>
</dbReference>
<gene>
    <name evidence="1" type="ORF">FRY74_06265</name>
</gene>
<proteinExistence type="predicted"/>
<dbReference type="EMBL" id="VOOS01000002">
    <property type="protein sequence ID" value="TXB66173.1"/>
    <property type="molecule type" value="Genomic_DNA"/>
</dbReference>
<sequence>MDYNKVFEDLIALPSNGSKYLTRQVEFDKSSTCKYKIKLAVDKDDDNRKCVVLQLTNGGKNADRIINNINTLNSFKVDVYPANIDEIPDVNYIIKLKQETEDGIFTKFVDDLVSVVRSSSNELIVLDVLKRVKAWMNFFKGKSGGLLTENSQLGLFAELCALRSLLKLNKSFLLQVLEGWVGPNNQNQDFIYPDGSGIEVKCTSKNNNKEISITNELQLDNNGLKKLFLAVYHVKRYKLRPGAVFESLPNIVDEIKELIMKNLEAKLEFEGLLIKVGYLEEFEAEYLNYGFQLLEGPEFYNVDDKFPRIVRSSNLSDGISKVSYTLNLQDQSVLKEDIYKSIKF</sequence>
<dbReference type="InterPro" id="IPR025534">
    <property type="entry name" value="DUF4420"/>
</dbReference>
<dbReference type="RefSeq" id="WP_147099694.1">
    <property type="nucleotide sequence ID" value="NZ_VOOS01000002.1"/>
</dbReference>
<protein>
    <submittedName>
        <fullName evidence="1">PD-(D/E)XK motif protein</fullName>
    </submittedName>
</protein>
<name>A0A5C6RVD7_9FLAO</name>
<reference evidence="1 2" key="1">
    <citation type="submission" date="2019-08" db="EMBL/GenBank/DDBJ databases">
        <title>Genome of Vicingus serpentipes NCIMB 15042.</title>
        <authorList>
            <person name="Bowman J.P."/>
        </authorList>
    </citation>
    <scope>NUCLEOTIDE SEQUENCE [LARGE SCALE GENOMIC DNA]</scope>
    <source>
        <strain evidence="1 2">NCIMB 15042</strain>
    </source>
</reference>
<dbReference type="OrthoDB" id="2808696at2"/>
<evidence type="ECO:0000313" key="1">
    <source>
        <dbReference type="EMBL" id="TXB66173.1"/>
    </source>
</evidence>
<evidence type="ECO:0000313" key="2">
    <source>
        <dbReference type="Proteomes" id="UP000321721"/>
    </source>
</evidence>
<keyword evidence="2" id="KW-1185">Reference proteome</keyword>
<dbReference type="AlphaFoldDB" id="A0A5C6RVD7"/>
<accession>A0A5C6RVD7</accession>
<organism evidence="1 2">
    <name type="scientific">Vicingus serpentipes</name>
    <dbReference type="NCBI Taxonomy" id="1926625"/>
    <lineage>
        <taxon>Bacteria</taxon>
        <taxon>Pseudomonadati</taxon>
        <taxon>Bacteroidota</taxon>
        <taxon>Flavobacteriia</taxon>
        <taxon>Flavobacteriales</taxon>
        <taxon>Vicingaceae</taxon>
        <taxon>Vicingus</taxon>
    </lineage>
</organism>
<dbReference type="Proteomes" id="UP000321721">
    <property type="component" value="Unassembled WGS sequence"/>
</dbReference>
<comment type="caution">
    <text evidence="1">The sequence shown here is derived from an EMBL/GenBank/DDBJ whole genome shotgun (WGS) entry which is preliminary data.</text>
</comment>